<dbReference type="InterPro" id="IPR015422">
    <property type="entry name" value="PyrdxlP-dep_Trfase_small"/>
</dbReference>
<dbReference type="Gene3D" id="3.90.1150.10">
    <property type="entry name" value="Aspartate Aminotransferase, domain 1"/>
    <property type="match status" value="1"/>
</dbReference>
<protein>
    <recommendedName>
        <fullName evidence="2">Aminotransferase class III-fold pyridoxal phosphate-dependent enzyme</fullName>
    </recommendedName>
</protein>
<dbReference type="InterPro" id="IPR015424">
    <property type="entry name" value="PyrdxlP-dep_Trfase"/>
</dbReference>
<reference evidence="1" key="1">
    <citation type="journal article" date="2014" name="Front. Microbiol.">
        <title>High frequency of phylogenetically diverse reductive dehalogenase-homologous genes in deep subseafloor sedimentary metagenomes.</title>
        <authorList>
            <person name="Kawai M."/>
            <person name="Futagami T."/>
            <person name="Toyoda A."/>
            <person name="Takaki Y."/>
            <person name="Nishi S."/>
            <person name="Hori S."/>
            <person name="Arai W."/>
            <person name="Tsubouchi T."/>
            <person name="Morono Y."/>
            <person name="Uchiyama I."/>
            <person name="Ito T."/>
            <person name="Fujiyama A."/>
            <person name="Inagaki F."/>
            <person name="Takami H."/>
        </authorList>
    </citation>
    <scope>NUCLEOTIDE SEQUENCE</scope>
    <source>
        <strain evidence="1">Expedition CK06-06</strain>
    </source>
</reference>
<name>X1JED3_9ZZZZ</name>
<gene>
    <name evidence="1" type="ORF">S03H2_45078</name>
</gene>
<evidence type="ECO:0000313" key="1">
    <source>
        <dbReference type="EMBL" id="GAH68118.1"/>
    </source>
</evidence>
<comment type="caution">
    <text evidence="1">The sequence shown here is derived from an EMBL/GenBank/DDBJ whole genome shotgun (WGS) entry which is preliminary data.</text>
</comment>
<dbReference type="AlphaFoldDB" id="X1JED3"/>
<sequence length="71" mass="7784">RGYGLIYGVVIPREGICTKVSREAFKRGVIIELAGSNNEVLKFLPPLTIDKITLKKGVDIIEESIAEVAKN</sequence>
<dbReference type="SUPFAM" id="SSF53383">
    <property type="entry name" value="PLP-dependent transferases"/>
    <property type="match status" value="1"/>
</dbReference>
<dbReference type="EMBL" id="BARU01028218">
    <property type="protein sequence ID" value="GAH68118.1"/>
    <property type="molecule type" value="Genomic_DNA"/>
</dbReference>
<organism evidence="1">
    <name type="scientific">marine sediment metagenome</name>
    <dbReference type="NCBI Taxonomy" id="412755"/>
    <lineage>
        <taxon>unclassified sequences</taxon>
        <taxon>metagenomes</taxon>
        <taxon>ecological metagenomes</taxon>
    </lineage>
</organism>
<feature type="non-terminal residue" evidence="1">
    <location>
        <position position="1"/>
    </location>
</feature>
<proteinExistence type="predicted"/>
<evidence type="ECO:0008006" key="2">
    <source>
        <dbReference type="Google" id="ProtNLM"/>
    </source>
</evidence>
<accession>X1JED3</accession>